<evidence type="ECO:0000256" key="4">
    <source>
        <dbReference type="ARBA" id="ARBA00023239"/>
    </source>
</evidence>
<dbReference type="STRING" id="1576369.SAMN05421753_101352"/>
<comment type="function">
    <text evidence="7">Reversible hydration of carbon dioxide.</text>
</comment>
<dbReference type="PANTHER" id="PTHR11002">
    <property type="entry name" value="CARBONIC ANHYDRASE"/>
    <property type="match status" value="1"/>
</dbReference>
<comment type="catalytic activity">
    <reaction evidence="5 7">
        <text>hydrogencarbonate + H(+) = CO2 + H2O</text>
        <dbReference type="Rhea" id="RHEA:10748"/>
        <dbReference type="ChEBI" id="CHEBI:15377"/>
        <dbReference type="ChEBI" id="CHEBI:15378"/>
        <dbReference type="ChEBI" id="CHEBI:16526"/>
        <dbReference type="ChEBI" id="CHEBI:17544"/>
        <dbReference type="EC" id="4.2.1.1"/>
    </reaction>
</comment>
<dbReference type="PANTHER" id="PTHR11002:SF79">
    <property type="entry name" value="CARBONIC ANHYDRASE 2"/>
    <property type="match status" value="1"/>
</dbReference>
<evidence type="ECO:0000313" key="8">
    <source>
        <dbReference type="EMBL" id="SFH59514.1"/>
    </source>
</evidence>
<keyword evidence="4 7" id="KW-0456">Lyase</keyword>
<proteinExistence type="inferred from homology"/>
<dbReference type="SUPFAM" id="SSF53056">
    <property type="entry name" value="beta-carbonic anhydrase, cab"/>
    <property type="match status" value="1"/>
</dbReference>
<keyword evidence="3 6" id="KW-0862">Zinc</keyword>
<feature type="binding site" evidence="6">
    <location>
        <position position="87"/>
    </location>
    <ligand>
        <name>Zn(2+)</name>
        <dbReference type="ChEBI" id="CHEBI:29105"/>
    </ligand>
</feature>
<dbReference type="PROSITE" id="PS00705">
    <property type="entry name" value="PROK_CO2_ANHYDRASE_2"/>
    <property type="match status" value="1"/>
</dbReference>
<dbReference type="CDD" id="cd03378">
    <property type="entry name" value="beta_CA_cladeC"/>
    <property type="match status" value="1"/>
</dbReference>
<feature type="binding site" evidence="6">
    <location>
        <position position="89"/>
    </location>
    <ligand>
        <name>Zn(2+)</name>
        <dbReference type="ChEBI" id="CHEBI:29105"/>
    </ligand>
</feature>
<dbReference type="PROSITE" id="PS00704">
    <property type="entry name" value="PROK_CO2_ANHYDRASE_1"/>
    <property type="match status" value="1"/>
</dbReference>
<protein>
    <recommendedName>
        <fullName evidence="2 7">Carbonic anhydrase</fullName>
        <ecNumber evidence="2 7">4.2.1.1</ecNumber>
    </recommendedName>
    <alternativeName>
        <fullName evidence="7">Carbonate dehydratase</fullName>
    </alternativeName>
</protein>
<dbReference type="EMBL" id="FOQD01000001">
    <property type="protein sequence ID" value="SFH59514.1"/>
    <property type="molecule type" value="Genomic_DNA"/>
</dbReference>
<dbReference type="InterPro" id="IPR001765">
    <property type="entry name" value="Carbonic_anhydrase"/>
</dbReference>
<sequence>MSAHDPLSRRDFVLSAGLAAGIVSWNGFSTVQAETPKERPAPDAVLKKLLEGNQRFVDGKLTHPGRTPQDFLALSEGQAPPAIVITCADSRVAPEIIFDQGIGDLFVIRVAGNIVANAGPLVKGSIEFAVAVLGARLILIMGHSQCGAVKAAIEHIEANDALPGSIGQLIDPIRPAVRSVIGQPGDKLENVTRANVLAGVKALETLPPILSKAVSDGELKIVGGTYILNTGKVELYS</sequence>
<evidence type="ECO:0000256" key="3">
    <source>
        <dbReference type="ARBA" id="ARBA00022833"/>
    </source>
</evidence>
<dbReference type="OrthoDB" id="9769739at2"/>
<keyword evidence="6" id="KW-0479">Metal-binding</keyword>
<dbReference type="InterPro" id="IPR015892">
    <property type="entry name" value="Carbonic_anhydrase_CS"/>
</dbReference>
<feature type="binding site" evidence="6">
    <location>
        <position position="146"/>
    </location>
    <ligand>
        <name>Zn(2+)</name>
        <dbReference type="ChEBI" id="CHEBI:29105"/>
    </ligand>
</feature>
<dbReference type="GO" id="GO:0008270">
    <property type="term" value="F:zinc ion binding"/>
    <property type="evidence" value="ECO:0007669"/>
    <property type="project" value="UniProtKB-UniRule"/>
</dbReference>
<evidence type="ECO:0000256" key="6">
    <source>
        <dbReference type="PIRSR" id="PIRSR601765-1"/>
    </source>
</evidence>
<dbReference type="GO" id="GO:0015976">
    <property type="term" value="P:carbon utilization"/>
    <property type="evidence" value="ECO:0007669"/>
    <property type="project" value="InterPro"/>
</dbReference>
<dbReference type="AlphaFoldDB" id="A0A1I3BB58"/>
<dbReference type="InterPro" id="IPR006311">
    <property type="entry name" value="TAT_signal"/>
</dbReference>
<dbReference type="GO" id="GO:0004089">
    <property type="term" value="F:carbonate dehydratase activity"/>
    <property type="evidence" value="ECO:0007669"/>
    <property type="project" value="UniProtKB-UniRule"/>
</dbReference>
<evidence type="ECO:0000313" key="9">
    <source>
        <dbReference type="Proteomes" id="UP000199518"/>
    </source>
</evidence>
<dbReference type="PROSITE" id="PS51318">
    <property type="entry name" value="TAT"/>
    <property type="match status" value="1"/>
</dbReference>
<dbReference type="InterPro" id="IPR036874">
    <property type="entry name" value="Carbonic_anhydrase_sf"/>
</dbReference>
<evidence type="ECO:0000256" key="5">
    <source>
        <dbReference type="ARBA" id="ARBA00048348"/>
    </source>
</evidence>
<accession>A0A1I3BB58</accession>
<dbReference type="Pfam" id="PF00484">
    <property type="entry name" value="Pro_CA"/>
    <property type="match status" value="1"/>
</dbReference>
<organism evidence="8 9">
    <name type="scientific">Planctomicrobium piriforme</name>
    <dbReference type="NCBI Taxonomy" id="1576369"/>
    <lineage>
        <taxon>Bacteria</taxon>
        <taxon>Pseudomonadati</taxon>
        <taxon>Planctomycetota</taxon>
        <taxon>Planctomycetia</taxon>
        <taxon>Planctomycetales</taxon>
        <taxon>Planctomycetaceae</taxon>
        <taxon>Planctomicrobium</taxon>
    </lineage>
</organism>
<reference evidence="9" key="1">
    <citation type="submission" date="2016-10" db="EMBL/GenBank/DDBJ databases">
        <authorList>
            <person name="Varghese N."/>
            <person name="Submissions S."/>
        </authorList>
    </citation>
    <scope>NUCLEOTIDE SEQUENCE [LARGE SCALE GENOMIC DNA]</scope>
    <source>
        <strain evidence="9">DSM 26348</strain>
    </source>
</reference>
<gene>
    <name evidence="8" type="ORF">SAMN05421753_101352</name>
</gene>
<evidence type="ECO:0000256" key="2">
    <source>
        <dbReference type="ARBA" id="ARBA00012925"/>
    </source>
</evidence>
<dbReference type="Gene3D" id="3.40.1050.10">
    <property type="entry name" value="Carbonic anhydrase"/>
    <property type="match status" value="1"/>
</dbReference>
<comment type="similarity">
    <text evidence="1 7">Belongs to the beta-class carbonic anhydrase family.</text>
</comment>
<feature type="binding site" evidence="6">
    <location>
        <position position="143"/>
    </location>
    <ligand>
        <name>Zn(2+)</name>
        <dbReference type="ChEBI" id="CHEBI:29105"/>
    </ligand>
</feature>
<evidence type="ECO:0000256" key="1">
    <source>
        <dbReference type="ARBA" id="ARBA00006217"/>
    </source>
</evidence>
<name>A0A1I3BB58_9PLAN</name>
<evidence type="ECO:0000256" key="7">
    <source>
        <dbReference type="RuleBase" id="RU003956"/>
    </source>
</evidence>
<dbReference type="Proteomes" id="UP000199518">
    <property type="component" value="Unassembled WGS sequence"/>
</dbReference>
<comment type="cofactor">
    <cofactor evidence="6">
        <name>Zn(2+)</name>
        <dbReference type="ChEBI" id="CHEBI:29105"/>
    </cofactor>
    <text evidence="6">Binds 1 zinc ion per subunit.</text>
</comment>
<keyword evidence="9" id="KW-1185">Reference proteome</keyword>
<dbReference type="SMART" id="SM00947">
    <property type="entry name" value="Pro_CA"/>
    <property type="match status" value="1"/>
</dbReference>
<dbReference type="EC" id="4.2.1.1" evidence="2 7"/>
<dbReference type="RefSeq" id="WP_092047354.1">
    <property type="nucleotide sequence ID" value="NZ_FOQD01000001.1"/>
</dbReference>